<evidence type="ECO:0000313" key="4">
    <source>
        <dbReference type="Proteomes" id="UP000243459"/>
    </source>
</evidence>
<feature type="domain" description="Nuclease associated modular" evidence="2">
    <location>
        <begin position="126"/>
        <end position="154"/>
    </location>
</feature>
<proteinExistence type="predicted"/>
<feature type="compositionally biased region" description="Polar residues" evidence="1">
    <location>
        <begin position="485"/>
        <end position="494"/>
    </location>
</feature>
<keyword evidence="4" id="KW-1185">Reference proteome</keyword>
<feature type="compositionally biased region" description="Basic and acidic residues" evidence="1">
    <location>
        <begin position="520"/>
        <end position="533"/>
    </location>
</feature>
<evidence type="ECO:0000259" key="2">
    <source>
        <dbReference type="Pfam" id="PF07460"/>
    </source>
</evidence>
<dbReference type="GO" id="GO:0003677">
    <property type="term" value="F:DNA binding"/>
    <property type="evidence" value="ECO:0007669"/>
    <property type="project" value="InterPro"/>
</dbReference>
<evidence type="ECO:0000313" key="3">
    <source>
        <dbReference type="EMBL" id="ONK76474.1"/>
    </source>
</evidence>
<reference evidence="4" key="1">
    <citation type="journal article" date="2017" name="Nat. Commun.">
        <title>The asparagus genome sheds light on the origin and evolution of a young Y chromosome.</title>
        <authorList>
            <person name="Harkess A."/>
            <person name="Zhou J."/>
            <person name="Xu C."/>
            <person name="Bowers J.E."/>
            <person name="Van der Hulst R."/>
            <person name="Ayyampalayam S."/>
            <person name="Mercati F."/>
            <person name="Riccardi P."/>
            <person name="McKain M.R."/>
            <person name="Kakrana A."/>
            <person name="Tang H."/>
            <person name="Ray J."/>
            <person name="Groenendijk J."/>
            <person name="Arikit S."/>
            <person name="Mathioni S.M."/>
            <person name="Nakano M."/>
            <person name="Shan H."/>
            <person name="Telgmann-Rauber A."/>
            <person name="Kanno A."/>
            <person name="Yue Z."/>
            <person name="Chen H."/>
            <person name="Li W."/>
            <person name="Chen Y."/>
            <person name="Xu X."/>
            <person name="Zhang Y."/>
            <person name="Luo S."/>
            <person name="Chen H."/>
            <person name="Gao J."/>
            <person name="Mao Z."/>
            <person name="Pires J.C."/>
            <person name="Luo M."/>
            <person name="Kudrna D."/>
            <person name="Wing R.A."/>
            <person name="Meyers B.C."/>
            <person name="Yi K."/>
            <person name="Kong H."/>
            <person name="Lavrijsen P."/>
            <person name="Sunseri F."/>
            <person name="Falavigna A."/>
            <person name="Ye Y."/>
            <person name="Leebens-Mack J.H."/>
            <person name="Chen G."/>
        </authorList>
    </citation>
    <scope>NUCLEOTIDE SEQUENCE [LARGE SCALE GENOMIC DNA]</scope>
    <source>
        <strain evidence="4">cv. DH0086</strain>
    </source>
</reference>
<dbReference type="EMBL" id="CM007383">
    <property type="protein sequence ID" value="ONK76474.1"/>
    <property type="molecule type" value="Genomic_DNA"/>
</dbReference>
<dbReference type="Gramene" id="ONK76474">
    <property type="protein sequence ID" value="ONK76474"/>
    <property type="gene ID" value="A4U43_C03F28340"/>
</dbReference>
<dbReference type="AlphaFoldDB" id="A0A5P1FEI5"/>
<dbReference type="PANTHER" id="PTHR34199">
    <property type="entry name" value="NUMOD3 MOTIF FAMILY PROTEIN, EXPRESSED"/>
    <property type="match status" value="1"/>
</dbReference>
<gene>
    <name evidence="3" type="ORF">A4U43_C03F28340</name>
</gene>
<evidence type="ECO:0000256" key="1">
    <source>
        <dbReference type="SAM" id="MobiDB-lite"/>
    </source>
</evidence>
<feature type="compositionally biased region" description="Basic and acidic residues" evidence="1">
    <location>
        <begin position="495"/>
        <end position="507"/>
    </location>
</feature>
<dbReference type="OrthoDB" id="1935413at2759"/>
<accession>A0A5P1FEI5</accession>
<organism evidence="3 4">
    <name type="scientific">Asparagus officinalis</name>
    <name type="common">Garden asparagus</name>
    <dbReference type="NCBI Taxonomy" id="4686"/>
    <lineage>
        <taxon>Eukaryota</taxon>
        <taxon>Viridiplantae</taxon>
        <taxon>Streptophyta</taxon>
        <taxon>Embryophyta</taxon>
        <taxon>Tracheophyta</taxon>
        <taxon>Spermatophyta</taxon>
        <taxon>Magnoliopsida</taxon>
        <taxon>Liliopsida</taxon>
        <taxon>Asparagales</taxon>
        <taxon>Asparagaceae</taxon>
        <taxon>Asparagoideae</taxon>
        <taxon>Asparagus</taxon>
    </lineage>
</organism>
<name>A0A5P1FEI5_ASPOF</name>
<sequence>MASATCSSCWSKGHFSLSTENKMLDVFPLWLPYKNCQSTPRIRLLLYGKSRHKLSIVKHEKIGFGGEDHNQISRKFIFEDWSPDKEKAQLMKAIATVEREVSKPYEESPELHASDEDSIQKERLRRTRISKANKGNVPWNKGRKHSPETLQRIRERTRIAMQDPKVKMKLMSLGHAQTEETRIKIAVGVRKGWQRRREMLMVQEGCLFEWQNIIAEASRKGHAGDDELQWDSYKIIDEQLKQEWLESIEKRKTMPWLKASKRAPKSLEQRRKISEAISAKWADPEYRGRVCSALSQYHGVSVGVERKRRRRPSCEMSCVKKKEVVKGKPKPKGTELEFRSIKTVLSRRKRHASPSYKDPLASFKLEMIRKIREERTAMENKQKEATERAKLLITKAEKAAKALEVAAQRSPLAQASLIETRKLIAEATRSIESIENGQPISHDSGDEASFTSEAPVVNHFQSAHKSYNSGEVLDDRLVNGFHLASTSLEPNSGQKDSDLKNLEEEQPKVNGSIQYKSSPRQREGLLKSKEGGEIRSATKSKKWVCGRLVEVDE</sequence>
<dbReference type="InterPro" id="IPR003611">
    <property type="entry name" value="NUMOD3"/>
</dbReference>
<feature type="compositionally biased region" description="Polar residues" evidence="1">
    <location>
        <begin position="509"/>
        <end position="518"/>
    </location>
</feature>
<dbReference type="PANTHER" id="PTHR34199:SF2">
    <property type="entry name" value="NUMOD3 MOTIF FAMILY PROTEIN, EXPRESSED"/>
    <property type="match status" value="1"/>
</dbReference>
<dbReference type="Proteomes" id="UP000243459">
    <property type="component" value="Chromosome 3"/>
</dbReference>
<protein>
    <recommendedName>
        <fullName evidence="2">Nuclease associated modular domain-containing protein</fullName>
    </recommendedName>
</protein>
<dbReference type="Pfam" id="PF07460">
    <property type="entry name" value="NUMOD3"/>
    <property type="match status" value="1"/>
</dbReference>
<feature type="region of interest" description="Disordered" evidence="1">
    <location>
        <begin position="485"/>
        <end position="539"/>
    </location>
</feature>